<dbReference type="PRINTS" id="PR00039">
    <property type="entry name" value="HTHLYSR"/>
</dbReference>
<dbReference type="Proteomes" id="UP001165079">
    <property type="component" value="Unassembled WGS sequence"/>
</dbReference>
<accession>A0A9W6ST12</accession>
<dbReference type="Gene3D" id="1.10.10.10">
    <property type="entry name" value="Winged helix-like DNA-binding domain superfamily/Winged helix DNA-binding domain"/>
    <property type="match status" value="1"/>
</dbReference>
<dbReference type="SUPFAM" id="SSF46785">
    <property type="entry name" value="Winged helix' DNA-binding domain"/>
    <property type="match status" value="1"/>
</dbReference>
<dbReference type="FunFam" id="1.10.10.10:FF:000001">
    <property type="entry name" value="LysR family transcriptional regulator"/>
    <property type="match status" value="1"/>
</dbReference>
<dbReference type="SUPFAM" id="SSF53850">
    <property type="entry name" value="Periplasmic binding protein-like II"/>
    <property type="match status" value="1"/>
</dbReference>
<feature type="domain" description="HTH lysR-type" evidence="5">
    <location>
        <begin position="1"/>
        <end position="58"/>
    </location>
</feature>
<evidence type="ECO:0000259" key="5">
    <source>
        <dbReference type="PROSITE" id="PS50931"/>
    </source>
</evidence>
<comment type="caution">
    <text evidence="6">The sequence shown here is derived from an EMBL/GenBank/DDBJ whole genome shotgun (WGS) entry which is preliminary data.</text>
</comment>
<dbReference type="GO" id="GO:0032993">
    <property type="term" value="C:protein-DNA complex"/>
    <property type="evidence" value="ECO:0007669"/>
    <property type="project" value="TreeGrafter"/>
</dbReference>
<dbReference type="InterPro" id="IPR000847">
    <property type="entry name" value="LysR_HTH_N"/>
</dbReference>
<dbReference type="RefSeq" id="WP_285667023.1">
    <property type="nucleotide sequence ID" value="NZ_BSTX01000006.1"/>
</dbReference>
<keyword evidence="4" id="KW-0804">Transcription</keyword>
<dbReference type="GO" id="GO:0003700">
    <property type="term" value="F:DNA-binding transcription factor activity"/>
    <property type="evidence" value="ECO:0007669"/>
    <property type="project" value="InterPro"/>
</dbReference>
<dbReference type="EMBL" id="BSTX01000006">
    <property type="protein sequence ID" value="GLZ81538.1"/>
    <property type="molecule type" value="Genomic_DNA"/>
</dbReference>
<proteinExistence type="inferred from homology"/>
<dbReference type="Gene3D" id="3.40.190.10">
    <property type="entry name" value="Periplasmic binding protein-like II"/>
    <property type="match status" value="2"/>
</dbReference>
<gene>
    <name evidence="6" type="ORF">Afil01_63450</name>
</gene>
<evidence type="ECO:0000256" key="1">
    <source>
        <dbReference type="ARBA" id="ARBA00009437"/>
    </source>
</evidence>
<evidence type="ECO:0000256" key="2">
    <source>
        <dbReference type="ARBA" id="ARBA00023015"/>
    </source>
</evidence>
<organism evidence="6 7">
    <name type="scientific">Actinorhabdospora filicis</name>
    <dbReference type="NCBI Taxonomy" id="1785913"/>
    <lineage>
        <taxon>Bacteria</taxon>
        <taxon>Bacillati</taxon>
        <taxon>Actinomycetota</taxon>
        <taxon>Actinomycetes</taxon>
        <taxon>Micromonosporales</taxon>
        <taxon>Micromonosporaceae</taxon>
        <taxon>Actinorhabdospora</taxon>
    </lineage>
</organism>
<comment type="similarity">
    <text evidence="1">Belongs to the LysR transcriptional regulatory family.</text>
</comment>
<evidence type="ECO:0000313" key="6">
    <source>
        <dbReference type="EMBL" id="GLZ81538.1"/>
    </source>
</evidence>
<dbReference type="InterPro" id="IPR036390">
    <property type="entry name" value="WH_DNA-bd_sf"/>
</dbReference>
<dbReference type="Pfam" id="PF03466">
    <property type="entry name" value="LysR_substrate"/>
    <property type="match status" value="1"/>
</dbReference>
<evidence type="ECO:0000256" key="4">
    <source>
        <dbReference type="ARBA" id="ARBA00023163"/>
    </source>
</evidence>
<dbReference type="InterPro" id="IPR036388">
    <property type="entry name" value="WH-like_DNA-bd_sf"/>
</dbReference>
<dbReference type="CDD" id="cd08414">
    <property type="entry name" value="PBP2_LTTR_aromatics_like"/>
    <property type="match status" value="1"/>
</dbReference>
<dbReference type="GO" id="GO:0003677">
    <property type="term" value="F:DNA binding"/>
    <property type="evidence" value="ECO:0007669"/>
    <property type="project" value="UniProtKB-KW"/>
</dbReference>
<keyword evidence="7" id="KW-1185">Reference proteome</keyword>
<evidence type="ECO:0000313" key="7">
    <source>
        <dbReference type="Proteomes" id="UP001165079"/>
    </source>
</evidence>
<sequence>MSSRRLRYFTVLAEELHFSRAAARLFMTQQALSKQLRELEAEVGAKLVHRTTRSVALTEAGAVFAGAAREALAVIDAGVTAARRAHGVTPLRLGFLIGAAMELTTPLLRAFAARHPAVRLDLHEYGFATPSAGLADGSSDIALLRLPLATTGLTTVPLFTEPLVAVLPAGHPLAARPTVTAAEVAAEQLVMGASPDPVWRGYWTLDAHRPPATPRRVLDSATQSEEVEMVAAGVAVTVTVAGLERYVGRGGLRYVPIEDAPGSTLALAWRETDGGNPAVRAFVETALAVRDEESELVAMIEAGGG</sequence>
<dbReference type="Pfam" id="PF00126">
    <property type="entry name" value="HTH_1"/>
    <property type="match status" value="1"/>
</dbReference>
<dbReference type="PANTHER" id="PTHR30346">
    <property type="entry name" value="TRANSCRIPTIONAL DUAL REGULATOR HCAR-RELATED"/>
    <property type="match status" value="1"/>
</dbReference>
<dbReference type="PANTHER" id="PTHR30346:SF0">
    <property type="entry name" value="HCA OPERON TRANSCRIPTIONAL ACTIVATOR HCAR"/>
    <property type="match status" value="1"/>
</dbReference>
<keyword evidence="3" id="KW-0238">DNA-binding</keyword>
<evidence type="ECO:0000256" key="3">
    <source>
        <dbReference type="ARBA" id="ARBA00023125"/>
    </source>
</evidence>
<protein>
    <submittedName>
        <fullName evidence="6">LysR family transcriptional regulator</fullName>
    </submittedName>
</protein>
<keyword evidence="2" id="KW-0805">Transcription regulation</keyword>
<reference evidence="6" key="1">
    <citation type="submission" date="2023-03" db="EMBL/GenBank/DDBJ databases">
        <title>Actinorhabdospora filicis NBRC 111898.</title>
        <authorList>
            <person name="Ichikawa N."/>
            <person name="Sato H."/>
            <person name="Tonouchi N."/>
        </authorList>
    </citation>
    <scope>NUCLEOTIDE SEQUENCE</scope>
    <source>
        <strain evidence="6">NBRC 111898</strain>
    </source>
</reference>
<name>A0A9W6ST12_9ACTN</name>
<dbReference type="PROSITE" id="PS50931">
    <property type="entry name" value="HTH_LYSR"/>
    <property type="match status" value="1"/>
</dbReference>
<dbReference type="InterPro" id="IPR005119">
    <property type="entry name" value="LysR_subst-bd"/>
</dbReference>
<dbReference type="AlphaFoldDB" id="A0A9W6ST12"/>